<comment type="caution">
    <text evidence="9">The sequence shown here is derived from an EMBL/GenBank/DDBJ whole genome shotgun (WGS) entry which is preliminary data.</text>
</comment>
<dbReference type="GO" id="GO:0005886">
    <property type="term" value="C:plasma membrane"/>
    <property type="evidence" value="ECO:0007669"/>
    <property type="project" value="UniProtKB-SubCell"/>
</dbReference>
<accession>A0A1G2A8S8</accession>
<dbReference type="PANTHER" id="PTHR30619">
    <property type="entry name" value="DNA INTERNALIZATION/COMPETENCE PROTEIN COMEC/REC2"/>
    <property type="match status" value="1"/>
</dbReference>
<feature type="transmembrane region" description="Helical" evidence="6">
    <location>
        <begin position="46"/>
        <end position="65"/>
    </location>
</feature>
<evidence type="ECO:0000256" key="3">
    <source>
        <dbReference type="ARBA" id="ARBA00022692"/>
    </source>
</evidence>
<dbReference type="InterPro" id="IPR025405">
    <property type="entry name" value="DUF4131"/>
</dbReference>
<evidence type="ECO:0000256" key="2">
    <source>
        <dbReference type="ARBA" id="ARBA00022475"/>
    </source>
</evidence>
<sequence>MFYVAVFGFIGGIFFRSLFPLDPFFLYAPALIFIVCAVLFRHVRYLGYIACAAIFIFLGAMRFAASDYVARGDDFSRIASYTGNSVTFEGVIGGEPDIRDRSIFYTMERLRVLIRDNERAVSGRVLLTTSLYPRLVFGDRVRTTCVLDDPKELGESYRGYLAKSGVYAICRYPKSVELISQNEGNVLKRWLLGIRNNFRVQTQKIFPFPHVGLVLGLLIGDTDGIPNYLKDALIQTGTIHIVAISGYNISIIISLLLTLAPYIYLSRRFAWAAVIPILLGFIFIAGAESSVVRAGIMALIVAFASEAGRLSNCSRVLAITAFLMLAKNPYLLVFDVGFQLSFAATLGLVYISPRISDWLKARFPFRFIAETAAVTLGANMAVAPILLLHFGRVSFIAPFVNIAIIWIIPLAMALGFSAVLISYMFLPLGKVASWFSWATLEYVIRAVEFFA</sequence>
<dbReference type="InterPro" id="IPR052159">
    <property type="entry name" value="Competence_DNA_uptake"/>
</dbReference>
<keyword evidence="3 6" id="KW-0812">Transmembrane</keyword>
<feature type="transmembrane region" description="Helical" evidence="6">
    <location>
        <begin position="24"/>
        <end position="40"/>
    </location>
</feature>
<dbReference type="EMBL" id="MHJU01000033">
    <property type="protein sequence ID" value="OGY72477.1"/>
    <property type="molecule type" value="Genomic_DNA"/>
</dbReference>
<feature type="transmembrane region" description="Helical" evidence="6">
    <location>
        <begin position="330"/>
        <end position="351"/>
    </location>
</feature>
<comment type="subcellular location">
    <subcellularLocation>
        <location evidence="1">Cell membrane</location>
        <topology evidence="1">Multi-pass membrane protein</topology>
    </subcellularLocation>
</comment>
<dbReference type="AlphaFoldDB" id="A0A1G2A8S8"/>
<keyword evidence="2" id="KW-1003">Cell membrane</keyword>
<feature type="transmembrane region" description="Helical" evidence="6">
    <location>
        <begin position="269"/>
        <end position="287"/>
    </location>
</feature>
<dbReference type="InterPro" id="IPR004477">
    <property type="entry name" value="ComEC_N"/>
</dbReference>
<proteinExistence type="predicted"/>
<evidence type="ECO:0000256" key="1">
    <source>
        <dbReference type="ARBA" id="ARBA00004651"/>
    </source>
</evidence>
<dbReference type="Pfam" id="PF03772">
    <property type="entry name" value="Competence"/>
    <property type="match status" value="1"/>
</dbReference>
<evidence type="ECO:0000313" key="10">
    <source>
        <dbReference type="Proteomes" id="UP000178315"/>
    </source>
</evidence>
<evidence type="ECO:0000259" key="8">
    <source>
        <dbReference type="Pfam" id="PF13567"/>
    </source>
</evidence>
<feature type="domain" description="DUF4131" evidence="8">
    <location>
        <begin position="23"/>
        <end position="170"/>
    </location>
</feature>
<keyword evidence="5 6" id="KW-0472">Membrane</keyword>
<evidence type="ECO:0000313" key="9">
    <source>
        <dbReference type="EMBL" id="OGY72477.1"/>
    </source>
</evidence>
<reference evidence="9 10" key="1">
    <citation type="journal article" date="2016" name="Nat. Commun.">
        <title>Thousands of microbial genomes shed light on interconnected biogeochemical processes in an aquifer system.</title>
        <authorList>
            <person name="Anantharaman K."/>
            <person name="Brown C.T."/>
            <person name="Hug L.A."/>
            <person name="Sharon I."/>
            <person name="Castelle C.J."/>
            <person name="Probst A.J."/>
            <person name="Thomas B.C."/>
            <person name="Singh A."/>
            <person name="Wilkins M.J."/>
            <person name="Karaoz U."/>
            <person name="Brodie E.L."/>
            <person name="Williams K.H."/>
            <person name="Hubbard S.S."/>
            <person name="Banfield J.F."/>
        </authorList>
    </citation>
    <scope>NUCLEOTIDE SEQUENCE [LARGE SCALE GENOMIC DNA]</scope>
</reference>
<evidence type="ECO:0000256" key="6">
    <source>
        <dbReference type="SAM" id="Phobius"/>
    </source>
</evidence>
<feature type="transmembrane region" description="Helical" evidence="6">
    <location>
        <begin position="239"/>
        <end position="263"/>
    </location>
</feature>
<dbReference type="PANTHER" id="PTHR30619:SF7">
    <property type="entry name" value="BETA-LACTAMASE DOMAIN PROTEIN"/>
    <property type="match status" value="1"/>
</dbReference>
<evidence type="ECO:0000259" key="7">
    <source>
        <dbReference type="Pfam" id="PF03772"/>
    </source>
</evidence>
<feature type="domain" description="ComEC/Rec2-related protein" evidence="7">
    <location>
        <begin position="217"/>
        <end position="451"/>
    </location>
</feature>
<gene>
    <name evidence="9" type="ORF">A3H61_01055</name>
</gene>
<name>A0A1G2A8S8_9BACT</name>
<protein>
    <recommendedName>
        <fullName evidence="11">ComEC/Rec2-related protein domain-containing protein</fullName>
    </recommendedName>
</protein>
<evidence type="ECO:0000256" key="5">
    <source>
        <dbReference type="ARBA" id="ARBA00023136"/>
    </source>
</evidence>
<keyword evidence="4 6" id="KW-1133">Transmembrane helix</keyword>
<feature type="transmembrane region" description="Helical" evidence="6">
    <location>
        <begin position="363"/>
        <end position="387"/>
    </location>
</feature>
<feature type="transmembrane region" description="Helical" evidence="6">
    <location>
        <begin position="294"/>
        <end position="310"/>
    </location>
</feature>
<feature type="transmembrane region" description="Helical" evidence="6">
    <location>
        <begin position="399"/>
        <end position="426"/>
    </location>
</feature>
<evidence type="ECO:0008006" key="11">
    <source>
        <dbReference type="Google" id="ProtNLM"/>
    </source>
</evidence>
<dbReference type="Pfam" id="PF13567">
    <property type="entry name" value="DUF4131"/>
    <property type="match status" value="1"/>
</dbReference>
<dbReference type="Proteomes" id="UP000178315">
    <property type="component" value="Unassembled WGS sequence"/>
</dbReference>
<evidence type="ECO:0000256" key="4">
    <source>
        <dbReference type="ARBA" id="ARBA00022989"/>
    </source>
</evidence>
<dbReference type="NCBIfam" id="TIGR00360">
    <property type="entry name" value="ComEC_N-term"/>
    <property type="match status" value="1"/>
</dbReference>
<organism evidence="9 10">
    <name type="scientific">Candidatus Jacksonbacteria bacterium RIFCSPLOWO2_02_FULL_44_20</name>
    <dbReference type="NCBI Taxonomy" id="1798460"/>
    <lineage>
        <taxon>Bacteria</taxon>
        <taxon>Candidatus Jacksoniibacteriota</taxon>
    </lineage>
</organism>